<dbReference type="AlphaFoldDB" id="A0A917MLH0"/>
<dbReference type="Gene3D" id="3.40.309.10">
    <property type="entry name" value="Aldehyde Dehydrogenase, Chain A, domain 2"/>
    <property type="match status" value="1"/>
</dbReference>
<dbReference type="Pfam" id="PF00171">
    <property type="entry name" value="Aldedh"/>
    <property type="match status" value="1"/>
</dbReference>
<dbReference type="Gene3D" id="3.40.605.10">
    <property type="entry name" value="Aldehyde Dehydrogenase, Chain A, domain 1"/>
    <property type="match status" value="1"/>
</dbReference>
<keyword evidence="2 4" id="KW-0560">Oxidoreductase</keyword>
<evidence type="ECO:0000313" key="6">
    <source>
        <dbReference type="EMBL" id="GGH42364.1"/>
    </source>
</evidence>
<evidence type="ECO:0000256" key="3">
    <source>
        <dbReference type="PROSITE-ProRule" id="PRU10007"/>
    </source>
</evidence>
<dbReference type="InterPro" id="IPR016160">
    <property type="entry name" value="Ald_DH_CS_CYS"/>
</dbReference>
<name>A0A917MLH0_9MICO</name>
<dbReference type="InterPro" id="IPR015590">
    <property type="entry name" value="Aldehyde_DH_dom"/>
</dbReference>
<dbReference type="FunFam" id="3.40.605.10:FF:000007">
    <property type="entry name" value="NAD/NADP-dependent betaine aldehyde dehydrogenase"/>
    <property type="match status" value="1"/>
</dbReference>
<dbReference type="RefSeq" id="WP_188755710.1">
    <property type="nucleotide sequence ID" value="NZ_BMJY01000005.1"/>
</dbReference>
<dbReference type="InterPro" id="IPR016163">
    <property type="entry name" value="Ald_DH_C"/>
</dbReference>
<dbReference type="GO" id="GO:0016620">
    <property type="term" value="F:oxidoreductase activity, acting on the aldehyde or oxo group of donors, NAD or NADP as acceptor"/>
    <property type="evidence" value="ECO:0007669"/>
    <property type="project" value="InterPro"/>
</dbReference>
<feature type="active site" evidence="3">
    <location>
        <position position="267"/>
    </location>
</feature>
<feature type="domain" description="Aldehyde dehydrogenase" evidence="5">
    <location>
        <begin position="36"/>
        <end position="492"/>
    </location>
</feature>
<dbReference type="InterPro" id="IPR016162">
    <property type="entry name" value="Ald_DH_N"/>
</dbReference>
<protein>
    <submittedName>
        <fullName evidence="6">Aldehyde dehydrogenase</fullName>
    </submittedName>
</protein>
<dbReference type="InterPro" id="IPR016161">
    <property type="entry name" value="Ald_DH/histidinol_DH"/>
</dbReference>
<comment type="similarity">
    <text evidence="1 4">Belongs to the aldehyde dehydrogenase family.</text>
</comment>
<accession>A0A917MLH0</accession>
<evidence type="ECO:0000313" key="7">
    <source>
        <dbReference type="Proteomes" id="UP000657592"/>
    </source>
</evidence>
<dbReference type="SUPFAM" id="SSF53720">
    <property type="entry name" value="ALDH-like"/>
    <property type="match status" value="1"/>
</dbReference>
<evidence type="ECO:0000259" key="5">
    <source>
        <dbReference type="Pfam" id="PF00171"/>
    </source>
</evidence>
<dbReference type="FunFam" id="3.40.309.10:FF:000012">
    <property type="entry name" value="Betaine aldehyde dehydrogenase"/>
    <property type="match status" value="1"/>
</dbReference>
<dbReference type="InterPro" id="IPR029510">
    <property type="entry name" value="Ald_DH_CS_GLU"/>
</dbReference>
<proteinExistence type="inferred from homology"/>
<evidence type="ECO:0000256" key="4">
    <source>
        <dbReference type="RuleBase" id="RU003345"/>
    </source>
</evidence>
<reference evidence="6" key="2">
    <citation type="submission" date="2020-09" db="EMBL/GenBank/DDBJ databases">
        <authorList>
            <person name="Sun Q."/>
            <person name="Zhou Y."/>
        </authorList>
    </citation>
    <scope>NUCLEOTIDE SEQUENCE</scope>
    <source>
        <strain evidence="6">CGMCC 1.15794</strain>
    </source>
</reference>
<dbReference type="PROSITE" id="PS00687">
    <property type="entry name" value="ALDEHYDE_DEHYDR_GLU"/>
    <property type="match status" value="1"/>
</dbReference>
<evidence type="ECO:0000256" key="2">
    <source>
        <dbReference type="ARBA" id="ARBA00023002"/>
    </source>
</evidence>
<evidence type="ECO:0000256" key="1">
    <source>
        <dbReference type="ARBA" id="ARBA00009986"/>
    </source>
</evidence>
<dbReference type="Proteomes" id="UP000657592">
    <property type="component" value="Unassembled WGS sequence"/>
</dbReference>
<keyword evidence="7" id="KW-1185">Reference proteome</keyword>
<gene>
    <name evidence="6" type="ORF">GCM10010921_15560</name>
</gene>
<comment type="caution">
    <text evidence="6">The sequence shown here is derived from an EMBL/GenBank/DDBJ whole genome shotgun (WGS) entry which is preliminary data.</text>
</comment>
<dbReference type="PROSITE" id="PS00070">
    <property type="entry name" value="ALDEHYDE_DEHYDR_CYS"/>
    <property type="match status" value="1"/>
</dbReference>
<organism evidence="6 7">
    <name type="scientific">Microbacterium album</name>
    <dbReference type="NCBI Taxonomy" id="2053191"/>
    <lineage>
        <taxon>Bacteria</taxon>
        <taxon>Bacillati</taxon>
        <taxon>Actinomycetota</taxon>
        <taxon>Actinomycetes</taxon>
        <taxon>Micrococcales</taxon>
        <taxon>Microbacteriaceae</taxon>
        <taxon>Microbacterium</taxon>
    </lineage>
</organism>
<dbReference type="PANTHER" id="PTHR11699">
    <property type="entry name" value="ALDEHYDE DEHYDROGENASE-RELATED"/>
    <property type="match status" value="1"/>
</dbReference>
<dbReference type="EMBL" id="BMJY01000005">
    <property type="protein sequence ID" value="GGH42364.1"/>
    <property type="molecule type" value="Genomic_DNA"/>
</dbReference>
<sequence length="497" mass="52084">MTTTAAGPDVDIRVSQYLAEPLRPLVDGRRVPGRGGTRELIDPATGEVFALAEMASAADVDDAVRAAHAARAVWTALSPADRGRRIHRLGELIERDAEELALLESRNGGKPLAQARAFDVAHAAESAVANAGWATRLNGETRDMSRPGQWQAMTLRQPIGVVGAIVPWNAPLPMAVNKATAALAAGCTVVLKPSELTPVTALRLGELALEAGIPPGVLNVVPGLGPEAGAALVRHPLVAKIAFTGSTRVGAEIGRDCAAAMKRFSLELGGKSPVLVFPDADLARAVPAVAMGIFGNTGQVCAAGSRLFVHESIHDEVVAGIRAVAERLRLGAGDDPESDLGPLISQAQKERVLGYIRSGVEDGATLVCGGDPGGPGYFVKPTVLTGVRPDMRMVREEIFGPVLAVQTFGDDDSIDELLRRANDTEYGLSASVWTRDMSRALRLARGLETGTVRLNSAVGIDPAVPFGGVKWSGVGRENGIEGVEQFTELKSVVIDLS</sequence>
<reference evidence="6" key="1">
    <citation type="journal article" date="2014" name="Int. J. Syst. Evol. Microbiol.">
        <title>Complete genome sequence of Corynebacterium casei LMG S-19264T (=DSM 44701T), isolated from a smear-ripened cheese.</title>
        <authorList>
            <consortium name="US DOE Joint Genome Institute (JGI-PGF)"/>
            <person name="Walter F."/>
            <person name="Albersmeier A."/>
            <person name="Kalinowski J."/>
            <person name="Ruckert C."/>
        </authorList>
    </citation>
    <scope>NUCLEOTIDE SEQUENCE</scope>
    <source>
        <strain evidence="6">CGMCC 1.15794</strain>
    </source>
</reference>